<organism evidence="1 2">
    <name type="scientific">Herbaspirillum aquaticum</name>
    <dbReference type="NCBI Taxonomy" id="568783"/>
    <lineage>
        <taxon>Bacteria</taxon>
        <taxon>Pseudomonadati</taxon>
        <taxon>Pseudomonadota</taxon>
        <taxon>Betaproteobacteria</taxon>
        <taxon>Burkholderiales</taxon>
        <taxon>Oxalobacteraceae</taxon>
        <taxon>Herbaspirillum</taxon>
    </lineage>
</organism>
<proteinExistence type="predicted"/>
<gene>
    <name evidence="1" type="ORF">CEJ45_08330</name>
</gene>
<dbReference type="AlphaFoldDB" id="A0A225SVP4"/>
<dbReference type="Proteomes" id="UP000214747">
    <property type="component" value="Unassembled WGS sequence"/>
</dbReference>
<reference evidence="1 2" key="1">
    <citation type="journal article" date="2010" name="Int. J. Syst. Evol. Microbiol.">
        <title>Reclassification of Herbaspirillum putei as a later heterotypic synonym of Herbaspirillum huttiense, with the description of H. huttiense subsp. huttiense subsp. nov. and H. huttiense subsp. putei subsp. nov., comb. nov., and description of Herbaspirillum aquaticum sp. nov.</title>
        <authorList>
            <person name="Dobritsa A.P."/>
            <person name="Reddy M.C."/>
            <person name="Samadpour M."/>
        </authorList>
    </citation>
    <scope>NUCLEOTIDE SEQUENCE [LARGE SCALE GENOMIC DNA]</scope>
    <source>
        <strain evidence="1 2">IEH 4430</strain>
    </source>
</reference>
<name>A0A225SVP4_9BURK</name>
<protein>
    <submittedName>
        <fullName evidence="1">Uncharacterized protein</fullName>
    </submittedName>
</protein>
<accession>A0A225SVP4</accession>
<evidence type="ECO:0000313" key="1">
    <source>
        <dbReference type="EMBL" id="OWY35270.1"/>
    </source>
</evidence>
<keyword evidence="2" id="KW-1185">Reference proteome</keyword>
<sequence length="70" mass="7688">MKNENRSAIKLAASQQPTATLTATEAALIRDFRLLPASDQHSIIGFFGLRVARALKESARESGNHLRLVK</sequence>
<comment type="caution">
    <text evidence="1">The sequence shown here is derived from an EMBL/GenBank/DDBJ whole genome shotgun (WGS) entry which is preliminary data.</text>
</comment>
<evidence type="ECO:0000313" key="2">
    <source>
        <dbReference type="Proteomes" id="UP000214747"/>
    </source>
</evidence>
<dbReference type="EMBL" id="NJGV01000006">
    <property type="protein sequence ID" value="OWY35270.1"/>
    <property type="molecule type" value="Genomic_DNA"/>
</dbReference>